<dbReference type="GO" id="GO:0009927">
    <property type="term" value="F:histidine phosphotransfer kinase activity"/>
    <property type="evidence" value="ECO:0007669"/>
    <property type="project" value="TreeGrafter"/>
</dbReference>
<dbReference type="PROSITE" id="PS50110">
    <property type="entry name" value="RESPONSE_REGULATORY"/>
    <property type="match status" value="1"/>
</dbReference>
<dbReference type="FunFam" id="3.30.565.10:FF:000049">
    <property type="entry name" value="Two-component sensor histidine kinase"/>
    <property type="match status" value="1"/>
</dbReference>
<keyword evidence="16" id="KW-1185">Reference proteome</keyword>
<dbReference type="InterPro" id="IPR003661">
    <property type="entry name" value="HisK_dim/P_dom"/>
</dbReference>
<dbReference type="SUPFAM" id="SSF55874">
    <property type="entry name" value="ATPase domain of HSP90 chaperone/DNA topoisomerase II/histidine kinase"/>
    <property type="match status" value="1"/>
</dbReference>
<dbReference type="Gene3D" id="3.30.565.10">
    <property type="entry name" value="Histidine kinase-like ATPase, C-terminal domain"/>
    <property type="match status" value="1"/>
</dbReference>
<feature type="transmembrane region" description="Helical" evidence="12">
    <location>
        <begin position="434"/>
        <end position="459"/>
    </location>
</feature>
<dbReference type="InterPro" id="IPR038377">
    <property type="entry name" value="Na/Glc_symporter_sf"/>
</dbReference>
<dbReference type="SMART" id="SM00388">
    <property type="entry name" value="HisKA"/>
    <property type="match status" value="1"/>
</dbReference>
<feature type="transmembrane region" description="Helical" evidence="12">
    <location>
        <begin position="273"/>
        <end position="297"/>
    </location>
</feature>
<dbReference type="CDD" id="cd00130">
    <property type="entry name" value="PAS"/>
    <property type="match status" value="1"/>
</dbReference>
<dbReference type="InterPro" id="IPR005467">
    <property type="entry name" value="His_kinase_dom"/>
</dbReference>
<evidence type="ECO:0000256" key="3">
    <source>
        <dbReference type="ARBA" id="ARBA00006434"/>
    </source>
</evidence>
<evidence type="ECO:0000256" key="10">
    <source>
        <dbReference type="ARBA" id="ARBA00023136"/>
    </source>
</evidence>
<evidence type="ECO:0000256" key="5">
    <source>
        <dbReference type="ARBA" id="ARBA00022553"/>
    </source>
</evidence>
<keyword evidence="6" id="KW-0808">Transferase</keyword>
<evidence type="ECO:0000259" key="14">
    <source>
        <dbReference type="PROSITE" id="PS50110"/>
    </source>
</evidence>
<dbReference type="InterPro" id="IPR000014">
    <property type="entry name" value="PAS"/>
</dbReference>
<dbReference type="Pfam" id="PF00072">
    <property type="entry name" value="Response_reg"/>
    <property type="match status" value="1"/>
</dbReference>
<organism evidence="15 16">
    <name type="scientific">Sphingobium fluviale</name>
    <dbReference type="NCBI Taxonomy" id="2506423"/>
    <lineage>
        <taxon>Bacteria</taxon>
        <taxon>Pseudomonadati</taxon>
        <taxon>Pseudomonadota</taxon>
        <taxon>Alphaproteobacteria</taxon>
        <taxon>Sphingomonadales</taxon>
        <taxon>Sphingomonadaceae</taxon>
        <taxon>Sphingobium</taxon>
    </lineage>
</organism>
<feature type="transmembrane region" description="Helical" evidence="12">
    <location>
        <begin position="67"/>
        <end position="86"/>
    </location>
</feature>
<dbReference type="InterPro" id="IPR036097">
    <property type="entry name" value="HisK_dim/P_sf"/>
</dbReference>
<evidence type="ECO:0000256" key="2">
    <source>
        <dbReference type="ARBA" id="ARBA00004141"/>
    </source>
</evidence>
<dbReference type="Proteomes" id="UP000290958">
    <property type="component" value="Unassembled WGS sequence"/>
</dbReference>
<protein>
    <recommendedName>
        <fullName evidence="4">histidine kinase</fullName>
        <ecNumber evidence="4">2.7.13.3</ecNumber>
    </recommendedName>
</protein>
<feature type="domain" description="Histidine kinase" evidence="13">
    <location>
        <begin position="768"/>
        <end position="977"/>
    </location>
</feature>
<dbReference type="InterPro" id="IPR035965">
    <property type="entry name" value="PAS-like_dom_sf"/>
</dbReference>
<dbReference type="SUPFAM" id="SSF52172">
    <property type="entry name" value="CheY-like"/>
    <property type="match status" value="1"/>
</dbReference>
<keyword evidence="10 12" id="KW-0472">Membrane</keyword>
<evidence type="ECO:0000256" key="6">
    <source>
        <dbReference type="ARBA" id="ARBA00022679"/>
    </source>
</evidence>
<dbReference type="PRINTS" id="PR00344">
    <property type="entry name" value="BCTRLSENSOR"/>
</dbReference>
<gene>
    <name evidence="15" type="ORF">EQG66_13050</name>
</gene>
<dbReference type="RefSeq" id="WP_129405035.1">
    <property type="nucleotide sequence ID" value="NZ_SBKP01000015.1"/>
</dbReference>
<dbReference type="Gene3D" id="3.40.50.2300">
    <property type="match status" value="1"/>
</dbReference>
<dbReference type="Pfam" id="PF12860">
    <property type="entry name" value="PAS_7"/>
    <property type="match status" value="1"/>
</dbReference>
<keyword evidence="7 12" id="KW-0812">Transmembrane</keyword>
<dbReference type="GO" id="GO:0005886">
    <property type="term" value="C:plasma membrane"/>
    <property type="evidence" value="ECO:0007669"/>
    <property type="project" value="TreeGrafter"/>
</dbReference>
<dbReference type="InterPro" id="IPR001734">
    <property type="entry name" value="Na/solute_symporter"/>
</dbReference>
<sequence>MEAVLPLAVALVYALLLFAFASWAEGTDNARLKRRLRPPAYALALAVYCTSWTYYGAVGSAVTDGWSYLPIYLGPMLLFLFGHRFLRRLIDAVKADGASTISEFIGGRFGNSRGVAALVTVLALLGSIPYLALQLRSLGTSYALVSGSSVNAIAIAIAAAGLALFAMIYGTRRYEAASRNDSILFAVGFESLMKLSGLIVAGFAALIMLLDAPLPVIEDGLGRLSANFAPSLIGADFFILTALSMAAIICLPRQFYVTVIEAQSSMDLERARWPFIGYMLVTLLVVLPISAAGLTMLPDSVRPDLYVLQLPLSQGSRIIALLVFLGGFSAATAMVLVETIALSTMVSNDLVAPFLLRSRKLGGEGELGRALLHVRRALIALIMAGAVGWALGIRENERLASIGLVAFTAMAQFAPVLVMAVLSGNRDAQAAKAGLGVGLTLWLYTLALPELADEAVLAYLAQTPFNPTGLLGTSGLSPVGHGALWSLGGNMAAFLLMRMRRIQPTALPGFLHKPNASAGTVLSVGDLKRLVSRFVGPEAVDEAFQGREESKPLDRTDRRQAERMIASVVGMPSARAFISSALHGSNLTHREVERILDDTGQSLRFSKGLLAATLENIDPGVSVVDRDLNLVAWNRRYLELFDYPPGMVRVGAPIADMIRYNAVRGECGPGEVEDHVEKRLGHMRRGNQHSFKRIRPDGRVLKTVGGPMPSGGYVMCYTDVTAEDEALRALDSARSDLEARVEERTSALRAANDALAQADAEKTRFLAAASHDLLQPLHAARLFSAVLGRDLSDAKQEILSRLDRSIQSAESLLRALLDISKLDAGGVRPDVQPVRLRPLLVDLAETMMPLAREKGLELRIGPGDAMVESDPGLLRSIMQNFLSNAIRYTERGGIIVGVRHRSRRARIDVIDTGPGIPEHKRTIIFREFERLENTNEGGVGLGLAIVERTARVLGARVSLNSSEGKGSRFSVSLPVSLLQPEDMNEAMPRQAKNSRMMTTLVVDDDAENRAALGGYMRALGHEVIVAGAPEAALAITSPFDAAFVDFNLNSSMDGIDLIRSLRERVPDARYALVTAAREQDYARRARATGISVLRKPLAPSDLDAWLTEAGSVL</sequence>
<dbReference type="InterPro" id="IPR011006">
    <property type="entry name" value="CheY-like_superfamily"/>
</dbReference>
<feature type="transmembrane region" description="Helical" evidence="12">
    <location>
        <begin position="36"/>
        <end position="55"/>
    </location>
</feature>
<dbReference type="SMART" id="SM00387">
    <property type="entry name" value="HATPase_c"/>
    <property type="match status" value="1"/>
</dbReference>
<dbReference type="InterPro" id="IPR001789">
    <property type="entry name" value="Sig_transdc_resp-reg_receiver"/>
</dbReference>
<dbReference type="InterPro" id="IPR036890">
    <property type="entry name" value="HATPase_C_sf"/>
</dbReference>
<dbReference type="SUPFAM" id="SSF47384">
    <property type="entry name" value="Homodimeric domain of signal transducing histidine kinase"/>
    <property type="match status" value="1"/>
</dbReference>
<feature type="transmembrane region" description="Helical" evidence="12">
    <location>
        <begin position="228"/>
        <end position="252"/>
    </location>
</feature>
<dbReference type="PANTHER" id="PTHR43047:SF9">
    <property type="entry name" value="HISTIDINE KINASE"/>
    <property type="match status" value="1"/>
</dbReference>
<feature type="transmembrane region" description="Helical" evidence="12">
    <location>
        <begin position="183"/>
        <end position="208"/>
    </location>
</feature>
<dbReference type="Gene3D" id="1.10.287.130">
    <property type="match status" value="1"/>
</dbReference>
<feature type="transmembrane region" description="Helical" evidence="12">
    <location>
        <begin position="399"/>
        <end position="422"/>
    </location>
</feature>
<dbReference type="InterPro" id="IPR004358">
    <property type="entry name" value="Sig_transdc_His_kin-like_C"/>
</dbReference>
<dbReference type="PROSITE" id="PS50109">
    <property type="entry name" value="HIS_KIN"/>
    <property type="match status" value="1"/>
</dbReference>
<dbReference type="EMBL" id="SBKP01000015">
    <property type="protein sequence ID" value="RXR26494.1"/>
    <property type="molecule type" value="Genomic_DNA"/>
</dbReference>
<dbReference type="CDD" id="cd10322">
    <property type="entry name" value="SLC5sbd"/>
    <property type="match status" value="1"/>
</dbReference>
<feature type="modified residue" description="4-aspartylphosphate" evidence="11">
    <location>
        <position position="1045"/>
    </location>
</feature>
<dbReference type="Gene3D" id="1.20.1730.10">
    <property type="entry name" value="Sodium/glucose cotransporter"/>
    <property type="match status" value="1"/>
</dbReference>
<evidence type="ECO:0000256" key="11">
    <source>
        <dbReference type="PROSITE-ProRule" id="PRU00169"/>
    </source>
</evidence>
<feature type="transmembrane region" description="Helical" evidence="12">
    <location>
        <begin position="377"/>
        <end position="393"/>
    </location>
</feature>
<comment type="caution">
    <text evidence="15">The sequence shown here is derived from an EMBL/GenBank/DDBJ whole genome shotgun (WGS) entry which is preliminary data.</text>
</comment>
<dbReference type="PANTHER" id="PTHR43047">
    <property type="entry name" value="TWO-COMPONENT HISTIDINE PROTEIN KINASE"/>
    <property type="match status" value="1"/>
</dbReference>
<feature type="domain" description="Response regulatory" evidence="14">
    <location>
        <begin position="998"/>
        <end position="1110"/>
    </location>
</feature>
<evidence type="ECO:0000313" key="15">
    <source>
        <dbReference type="EMBL" id="RXR26494.1"/>
    </source>
</evidence>
<dbReference type="CDD" id="cd00156">
    <property type="entry name" value="REC"/>
    <property type="match status" value="1"/>
</dbReference>
<keyword evidence="8 15" id="KW-0418">Kinase</keyword>
<evidence type="ECO:0000256" key="8">
    <source>
        <dbReference type="ARBA" id="ARBA00022777"/>
    </source>
</evidence>
<evidence type="ECO:0000256" key="9">
    <source>
        <dbReference type="ARBA" id="ARBA00022989"/>
    </source>
</evidence>
<dbReference type="SMART" id="SM00448">
    <property type="entry name" value="REC"/>
    <property type="match status" value="1"/>
</dbReference>
<evidence type="ECO:0000256" key="4">
    <source>
        <dbReference type="ARBA" id="ARBA00012438"/>
    </source>
</evidence>
<feature type="transmembrane region" description="Helical" evidence="12">
    <location>
        <begin position="6"/>
        <end position="24"/>
    </location>
</feature>
<proteinExistence type="inferred from homology"/>
<evidence type="ECO:0000256" key="1">
    <source>
        <dbReference type="ARBA" id="ARBA00000085"/>
    </source>
</evidence>
<reference evidence="16" key="1">
    <citation type="submission" date="2019-01" db="EMBL/GenBank/DDBJ databases">
        <title>Cytophagaceae bacterium strain CAR-16.</title>
        <authorList>
            <person name="Chen W.-M."/>
        </authorList>
    </citation>
    <scope>NUCLEOTIDE SEQUENCE [LARGE SCALE GENOMIC DNA]</scope>
    <source>
        <strain evidence="16">CHR27</strain>
    </source>
</reference>
<dbReference type="Pfam" id="PF02518">
    <property type="entry name" value="HATPase_c"/>
    <property type="match status" value="1"/>
</dbReference>
<dbReference type="Gene3D" id="3.30.450.20">
    <property type="entry name" value="PAS domain"/>
    <property type="match status" value="1"/>
</dbReference>
<evidence type="ECO:0000313" key="16">
    <source>
        <dbReference type="Proteomes" id="UP000290958"/>
    </source>
</evidence>
<dbReference type="InterPro" id="IPR003594">
    <property type="entry name" value="HATPase_dom"/>
</dbReference>
<feature type="transmembrane region" description="Helical" evidence="12">
    <location>
        <begin position="114"/>
        <end position="132"/>
    </location>
</feature>
<evidence type="ECO:0000256" key="7">
    <source>
        <dbReference type="ARBA" id="ARBA00022692"/>
    </source>
</evidence>
<keyword evidence="9 12" id="KW-1133">Transmembrane helix</keyword>
<dbReference type="EC" id="2.7.13.3" evidence="4"/>
<dbReference type="GO" id="GO:0022857">
    <property type="term" value="F:transmembrane transporter activity"/>
    <property type="evidence" value="ECO:0007669"/>
    <property type="project" value="InterPro"/>
</dbReference>
<accession>A0A4Q1KER9</accession>
<dbReference type="AlphaFoldDB" id="A0A4Q1KER9"/>
<evidence type="ECO:0000256" key="12">
    <source>
        <dbReference type="SAM" id="Phobius"/>
    </source>
</evidence>
<comment type="catalytic activity">
    <reaction evidence="1">
        <text>ATP + protein L-histidine = ADP + protein N-phospho-L-histidine.</text>
        <dbReference type="EC" id="2.7.13.3"/>
    </reaction>
</comment>
<keyword evidence="5 11" id="KW-0597">Phosphoprotein</keyword>
<dbReference type="CDD" id="cd00082">
    <property type="entry name" value="HisKA"/>
    <property type="match status" value="1"/>
</dbReference>
<feature type="transmembrane region" description="Helical" evidence="12">
    <location>
        <begin position="317"/>
        <end position="337"/>
    </location>
</feature>
<evidence type="ECO:0000259" key="13">
    <source>
        <dbReference type="PROSITE" id="PS50109"/>
    </source>
</evidence>
<dbReference type="GO" id="GO:0000155">
    <property type="term" value="F:phosphorelay sensor kinase activity"/>
    <property type="evidence" value="ECO:0007669"/>
    <property type="project" value="InterPro"/>
</dbReference>
<name>A0A4Q1KER9_9SPHN</name>
<comment type="subcellular location">
    <subcellularLocation>
        <location evidence="2">Membrane</location>
        <topology evidence="2">Multi-pass membrane protein</topology>
    </subcellularLocation>
</comment>
<feature type="transmembrane region" description="Helical" evidence="12">
    <location>
        <begin position="152"/>
        <end position="171"/>
    </location>
</feature>
<dbReference type="SUPFAM" id="SSF55785">
    <property type="entry name" value="PYP-like sensor domain (PAS domain)"/>
    <property type="match status" value="1"/>
</dbReference>
<comment type="similarity">
    <text evidence="3">Belongs to the sodium:solute symporter (SSF) (TC 2.A.21) family.</text>
</comment>
<dbReference type="Pfam" id="PF00512">
    <property type="entry name" value="HisKA"/>
    <property type="match status" value="1"/>
</dbReference>
<dbReference type="PROSITE" id="PS50283">
    <property type="entry name" value="NA_SOLUT_SYMP_3"/>
    <property type="match status" value="1"/>
</dbReference>
<dbReference type="OrthoDB" id="9764438at2"/>